<accession>A0ABQ1WT45</accession>
<organism evidence="1 2">
    <name type="scientific">Epilithonimonas arachidiradicis</name>
    <dbReference type="NCBI Taxonomy" id="1617282"/>
    <lineage>
        <taxon>Bacteria</taxon>
        <taxon>Pseudomonadati</taxon>
        <taxon>Bacteroidota</taxon>
        <taxon>Flavobacteriia</taxon>
        <taxon>Flavobacteriales</taxon>
        <taxon>Weeksellaceae</taxon>
        <taxon>Chryseobacterium group</taxon>
        <taxon>Epilithonimonas</taxon>
    </lineage>
</organism>
<evidence type="ECO:0000313" key="1">
    <source>
        <dbReference type="EMBL" id="GGG44280.1"/>
    </source>
</evidence>
<dbReference type="Proteomes" id="UP000658202">
    <property type="component" value="Unassembled WGS sequence"/>
</dbReference>
<keyword evidence="2" id="KW-1185">Reference proteome</keyword>
<evidence type="ECO:0000313" key="2">
    <source>
        <dbReference type="Proteomes" id="UP000658202"/>
    </source>
</evidence>
<reference evidence="2" key="1">
    <citation type="journal article" date="2019" name="Int. J. Syst. Evol. Microbiol.">
        <title>The Global Catalogue of Microorganisms (GCM) 10K type strain sequencing project: providing services to taxonomists for standard genome sequencing and annotation.</title>
        <authorList>
            <consortium name="The Broad Institute Genomics Platform"/>
            <consortium name="The Broad Institute Genome Sequencing Center for Infectious Disease"/>
            <person name="Wu L."/>
            <person name="Ma J."/>
        </authorList>
    </citation>
    <scope>NUCLEOTIDE SEQUENCE [LARGE SCALE GENOMIC DNA]</scope>
    <source>
        <strain evidence="2">CCM 8490</strain>
    </source>
</reference>
<dbReference type="EMBL" id="BMCW01000001">
    <property type="protein sequence ID" value="GGG44280.1"/>
    <property type="molecule type" value="Genomic_DNA"/>
</dbReference>
<protein>
    <submittedName>
        <fullName evidence="1">Uncharacterized protein</fullName>
    </submittedName>
</protein>
<gene>
    <name evidence="1" type="ORF">GCM10007332_02180</name>
</gene>
<sequence>MTSHSSAESVFFWVDKFSLESSVKYFGFDEQDQMNPVMTMIANRFFILNIHLLLTSNNC</sequence>
<comment type="caution">
    <text evidence="1">The sequence shown here is derived from an EMBL/GenBank/DDBJ whole genome shotgun (WGS) entry which is preliminary data.</text>
</comment>
<name>A0ABQ1WT45_9FLAO</name>
<proteinExistence type="predicted"/>